<dbReference type="RefSeq" id="WP_126675311.1">
    <property type="nucleotide sequence ID" value="NZ_RYZR01000008.1"/>
</dbReference>
<protein>
    <submittedName>
        <fullName evidence="1">Uncharacterized protein</fullName>
    </submittedName>
</protein>
<evidence type="ECO:0000313" key="1">
    <source>
        <dbReference type="EMBL" id="RUL61605.1"/>
    </source>
</evidence>
<proteinExistence type="predicted"/>
<dbReference type="Proteomes" id="UP000267077">
    <property type="component" value="Unassembled WGS sequence"/>
</dbReference>
<evidence type="ECO:0000313" key="2">
    <source>
        <dbReference type="Proteomes" id="UP000267077"/>
    </source>
</evidence>
<dbReference type="OrthoDB" id="6067431at2"/>
<comment type="caution">
    <text evidence="1">The sequence shown here is derived from an EMBL/GenBank/DDBJ whole genome shotgun (WGS) entry which is preliminary data.</text>
</comment>
<reference evidence="1 2" key="1">
    <citation type="submission" date="2018-12" db="EMBL/GenBank/DDBJ databases">
        <title>Dyella dinghuensis sp. nov. DHOA06 and Dyella choica sp. nov. 4M-K27, isolated from forest soil.</title>
        <authorList>
            <person name="Qiu L.-H."/>
            <person name="Gao Z.-H."/>
        </authorList>
    </citation>
    <scope>NUCLEOTIDE SEQUENCE [LARGE SCALE GENOMIC DNA]</scope>
    <source>
        <strain evidence="1 2">DHOA06</strain>
    </source>
</reference>
<dbReference type="AlphaFoldDB" id="A0A432LP98"/>
<accession>A0A432LP98</accession>
<sequence length="190" mass="22325">MFFRKWRAKRRAQIAQQWMFEQMSLPPAEIPTQTIDQAELERWRLERAALFPASGPTVALDCDTDDMEQKVEALFDWQAQTAPWLKTILESHRDTIHFLEVQRICTVQQLHVMSSVLDSLIVTHVRPDALLHKWNLEVPELIDHISDKVPDDLGEHLKEATLAWKAVVKHYTKLIERADAYYKQQREQDD</sequence>
<gene>
    <name evidence="1" type="ORF">EKH79_18430</name>
</gene>
<keyword evidence="2" id="KW-1185">Reference proteome</keyword>
<name>A0A432LP98_9GAMM</name>
<organism evidence="1 2">
    <name type="scientific">Dyella dinghuensis</name>
    <dbReference type="NCBI Taxonomy" id="1920169"/>
    <lineage>
        <taxon>Bacteria</taxon>
        <taxon>Pseudomonadati</taxon>
        <taxon>Pseudomonadota</taxon>
        <taxon>Gammaproteobacteria</taxon>
        <taxon>Lysobacterales</taxon>
        <taxon>Rhodanobacteraceae</taxon>
        <taxon>Dyella</taxon>
    </lineage>
</organism>
<dbReference type="EMBL" id="RYZR01000008">
    <property type="protein sequence ID" value="RUL61605.1"/>
    <property type="molecule type" value="Genomic_DNA"/>
</dbReference>